<feature type="transmembrane region" description="Helical" evidence="1">
    <location>
        <begin position="213"/>
        <end position="231"/>
    </location>
</feature>
<dbReference type="InterPro" id="IPR007354">
    <property type="entry name" value="CruF-like"/>
</dbReference>
<proteinExistence type="predicted"/>
<evidence type="ECO:0000313" key="3">
    <source>
        <dbReference type="Proteomes" id="UP001185863"/>
    </source>
</evidence>
<keyword evidence="1" id="KW-1133">Transmembrane helix</keyword>
<sequence>MTARIPALTAAAAIAAQIVYPLVRGDLRDAVTVCVVLLLAAASITHATLTRGPRWAAALVLVTAGFGLLSEVVGTSTGVPYGCYDYSVDRLGPALAGVPLVVPFAWTAGFYPVWCVASLLAGGRYRHLIRMVLTTVGVVGWDLYLDPQMVADGQWTWCVTDAGLPGVEHIPLTNYVGWCAVAATMAAAMEWFDHRISDTAAKPHGTPPHRDGVPIALFLWTWLGSALAHSVFLDGPGLRFSAIYGWITMGVLGIPLLIVLVRSRVRRPDFPDTPPRA</sequence>
<feature type="transmembrane region" description="Helical" evidence="1">
    <location>
        <begin position="31"/>
        <end position="49"/>
    </location>
</feature>
<feature type="transmembrane region" description="Helical" evidence="1">
    <location>
        <begin position="94"/>
        <end position="121"/>
    </location>
</feature>
<feature type="transmembrane region" description="Helical" evidence="1">
    <location>
        <begin position="56"/>
        <end position="74"/>
    </location>
</feature>
<dbReference type="PANTHER" id="PTHR39419:SF1">
    <property type="entry name" value="SLL0814 PROTEIN"/>
    <property type="match status" value="1"/>
</dbReference>
<keyword evidence="1" id="KW-0812">Transmembrane</keyword>
<evidence type="ECO:0000313" key="2">
    <source>
        <dbReference type="EMBL" id="MDV7263039.1"/>
    </source>
</evidence>
<dbReference type="PANTHER" id="PTHR39419">
    <property type="entry name" value="SLL0814 PROTEIN"/>
    <property type="match status" value="1"/>
</dbReference>
<reference evidence="2" key="1">
    <citation type="submission" date="2023-10" db="EMBL/GenBank/DDBJ databases">
        <title>Development of a sustainable strategy for remediation of hydrocarbon-contaminated territories based on the waste exchange concept.</title>
        <authorList>
            <person name="Krivoruchko A."/>
        </authorList>
    </citation>
    <scope>NUCLEOTIDE SEQUENCE</scope>
    <source>
        <strain evidence="2">IEGM 68</strain>
    </source>
</reference>
<protein>
    <submittedName>
        <fullName evidence="2">Carotenoid biosynthesis protein</fullName>
    </submittedName>
</protein>
<comment type="caution">
    <text evidence="2">The sequence shown here is derived from an EMBL/GenBank/DDBJ whole genome shotgun (WGS) entry which is preliminary data.</text>
</comment>
<feature type="transmembrane region" description="Helical" evidence="1">
    <location>
        <begin position="128"/>
        <end position="145"/>
    </location>
</feature>
<organism evidence="2 3">
    <name type="scientific">Rhodococcus oxybenzonivorans</name>
    <dbReference type="NCBI Taxonomy" id="1990687"/>
    <lineage>
        <taxon>Bacteria</taxon>
        <taxon>Bacillati</taxon>
        <taxon>Actinomycetota</taxon>
        <taxon>Actinomycetes</taxon>
        <taxon>Mycobacteriales</taxon>
        <taxon>Nocardiaceae</taxon>
        <taxon>Rhodococcus</taxon>
    </lineage>
</organism>
<dbReference type="AlphaFoldDB" id="A0AAE4UVI4"/>
<accession>A0AAE4UVI4</accession>
<evidence type="ECO:0000256" key="1">
    <source>
        <dbReference type="SAM" id="Phobius"/>
    </source>
</evidence>
<feature type="transmembrane region" description="Helical" evidence="1">
    <location>
        <begin position="175"/>
        <end position="192"/>
    </location>
</feature>
<gene>
    <name evidence="2" type="ORF">R4315_00510</name>
</gene>
<dbReference type="Pfam" id="PF04240">
    <property type="entry name" value="Caroten_synth"/>
    <property type="match status" value="1"/>
</dbReference>
<dbReference type="RefSeq" id="WP_317746186.1">
    <property type="nucleotide sequence ID" value="NZ_JAWLUP010000001.1"/>
</dbReference>
<dbReference type="Proteomes" id="UP001185863">
    <property type="component" value="Unassembled WGS sequence"/>
</dbReference>
<feature type="transmembrane region" description="Helical" evidence="1">
    <location>
        <begin position="243"/>
        <end position="261"/>
    </location>
</feature>
<keyword evidence="1" id="KW-0472">Membrane</keyword>
<dbReference type="EMBL" id="JAWLUP010000001">
    <property type="protein sequence ID" value="MDV7263039.1"/>
    <property type="molecule type" value="Genomic_DNA"/>
</dbReference>
<name>A0AAE4UVI4_9NOCA</name>